<dbReference type="PANTHER" id="PTHR33376">
    <property type="match status" value="1"/>
</dbReference>
<dbReference type="Proteomes" id="UP000297535">
    <property type="component" value="Unassembled WGS sequence"/>
</dbReference>
<dbReference type="GO" id="GO:0055085">
    <property type="term" value="P:transmembrane transport"/>
    <property type="evidence" value="ECO:0007669"/>
    <property type="project" value="InterPro"/>
</dbReference>
<dbReference type="SUPFAM" id="SSF53850">
    <property type="entry name" value="Periplasmic binding protein-like II"/>
    <property type="match status" value="1"/>
</dbReference>
<dbReference type="AlphaFoldDB" id="A0A4Z0NNT8"/>
<dbReference type="Gene3D" id="3.40.190.170">
    <property type="entry name" value="Bacterial extracellular solute-binding protein, family 7"/>
    <property type="match status" value="1"/>
</dbReference>
<sequence length="328" mass="35655">MRLSRRGLIAAGLSAPFIVRSDFARAAQHTLKLVYPDTPSHPFMQVARRFADTVKAKTEGAVEVQVFTTGQLGSQSNMLTGMQTGIIDLCCHTSGFVQTLYPKFMVVDLPFLFKDAETAERLLDGPIGPKLLQDLPSKGIYGLSYGHFGWRVVSTTGRSVKAPGEAKGMKIRVQPGAIYAAMFNTLGANPIQIDLSEIYLALSQGAIEAIETPMISMAASKHNEVVKTITQTNHVYNPGIMMASKRKLDSLAPNYQQAIREASLELTKDARVTIAKASQEVETRFAGQGIAVQAADRAAYRSAMKPVYDQFRPIIGADLMDDVLSQAA</sequence>
<dbReference type="InterPro" id="IPR004682">
    <property type="entry name" value="TRAP_DctP"/>
</dbReference>
<dbReference type="NCBIfam" id="NF037995">
    <property type="entry name" value="TRAP_S1"/>
    <property type="match status" value="1"/>
</dbReference>
<name>A0A4Z0NNT8_9HYPH</name>
<proteinExistence type="predicted"/>
<dbReference type="CDD" id="cd13603">
    <property type="entry name" value="PBP2_TRAP_Siap_TeaA_like"/>
    <property type="match status" value="1"/>
</dbReference>
<dbReference type="NCBIfam" id="TIGR00787">
    <property type="entry name" value="dctP"/>
    <property type="match status" value="1"/>
</dbReference>
<evidence type="ECO:0000313" key="2">
    <source>
        <dbReference type="EMBL" id="TGD97791.1"/>
    </source>
</evidence>
<dbReference type="InterPro" id="IPR018389">
    <property type="entry name" value="DctP_fam"/>
</dbReference>
<reference evidence="2 3" key="1">
    <citation type="submission" date="2019-04" db="EMBL/GenBank/DDBJ databases">
        <authorList>
            <person name="Feng G."/>
            <person name="Zhu H."/>
        </authorList>
    </citation>
    <scope>NUCLEOTIDE SEQUENCE [LARGE SCALE GENOMIC DNA]</scope>
    <source>
        <strain evidence="2 3">6HR-1</strain>
    </source>
</reference>
<protein>
    <submittedName>
        <fullName evidence="2">TRAP transporter substrate-binding protein</fullName>
    </submittedName>
</protein>
<comment type="caution">
    <text evidence="2">The sequence shown here is derived from an EMBL/GenBank/DDBJ whole genome shotgun (WGS) entry which is preliminary data.</text>
</comment>
<dbReference type="EMBL" id="SRLB01000013">
    <property type="protein sequence ID" value="TGD97791.1"/>
    <property type="molecule type" value="Genomic_DNA"/>
</dbReference>
<organism evidence="2 3">
    <name type="scientific">Methylobacterium nonmethylotrophicum</name>
    <dbReference type="NCBI Taxonomy" id="1141884"/>
    <lineage>
        <taxon>Bacteria</taxon>
        <taxon>Pseudomonadati</taxon>
        <taxon>Pseudomonadota</taxon>
        <taxon>Alphaproteobacteria</taxon>
        <taxon>Hyphomicrobiales</taxon>
        <taxon>Methylobacteriaceae</taxon>
        <taxon>Methylobacterium</taxon>
    </lineage>
</organism>
<dbReference type="PANTHER" id="PTHR33376:SF2">
    <property type="entry name" value="DICARBOXYLATE-BINDING PERIPLASMIC PROTEIN"/>
    <property type="match status" value="1"/>
</dbReference>
<evidence type="ECO:0000313" key="3">
    <source>
        <dbReference type="Proteomes" id="UP000297535"/>
    </source>
</evidence>
<dbReference type="Pfam" id="PF03480">
    <property type="entry name" value="DctP"/>
    <property type="match status" value="1"/>
</dbReference>
<evidence type="ECO:0000256" key="1">
    <source>
        <dbReference type="ARBA" id="ARBA00022729"/>
    </source>
</evidence>
<dbReference type="GO" id="GO:0030288">
    <property type="term" value="C:outer membrane-bounded periplasmic space"/>
    <property type="evidence" value="ECO:0007669"/>
    <property type="project" value="InterPro"/>
</dbReference>
<dbReference type="OrthoDB" id="9803763at2"/>
<dbReference type="GO" id="GO:0030246">
    <property type="term" value="F:carbohydrate binding"/>
    <property type="evidence" value="ECO:0007669"/>
    <property type="project" value="TreeGrafter"/>
</dbReference>
<keyword evidence="1" id="KW-0732">Signal</keyword>
<dbReference type="InterPro" id="IPR038404">
    <property type="entry name" value="TRAP_DctP_sf"/>
</dbReference>
<dbReference type="PIRSF" id="PIRSF006470">
    <property type="entry name" value="DctB"/>
    <property type="match status" value="1"/>
</dbReference>
<accession>A0A4Z0NNT8</accession>
<gene>
    <name evidence="2" type="ORF">EU555_19315</name>
</gene>
<keyword evidence="3" id="KW-1185">Reference proteome</keyword>